<gene>
    <name evidence="2" type="ORF">KSP40_PGU020443</name>
</gene>
<evidence type="ECO:0000259" key="1">
    <source>
        <dbReference type="Pfam" id="PF01397"/>
    </source>
</evidence>
<dbReference type="InterPro" id="IPR001906">
    <property type="entry name" value="Terpene_synth_N"/>
</dbReference>
<dbReference type="Gene3D" id="1.50.10.130">
    <property type="entry name" value="Terpene synthase, N-terminal domain"/>
    <property type="match status" value="1"/>
</dbReference>
<dbReference type="SUPFAM" id="SSF48239">
    <property type="entry name" value="Terpenoid cyclases/Protein prenyltransferases"/>
    <property type="match status" value="1"/>
</dbReference>
<feature type="domain" description="Terpene synthase N-terminal" evidence="1">
    <location>
        <begin position="2"/>
        <end position="61"/>
    </location>
</feature>
<accession>A0ABR2MSV5</accession>
<dbReference type="EMBL" id="JBBWWR010000005">
    <property type="protein sequence ID" value="KAK8966759.1"/>
    <property type="molecule type" value="Genomic_DNA"/>
</dbReference>
<evidence type="ECO:0000313" key="2">
    <source>
        <dbReference type="EMBL" id="KAK8966759.1"/>
    </source>
</evidence>
<proteinExistence type="predicted"/>
<reference evidence="2 3" key="1">
    <citation type="journal article" date="2022" name="Nat. Plants">
        <title>Genomes of leafy and leafless Platanthera orchids illuminate the evolution of mycoheterotrophy.</title>
        <authorList>
            <person name="Li M.H."/>
            <person name="Liu K.W."/>
            <person name="Li Z."/>
            <person name="Lu H.C."/>
            <person name="Ye Q.L."/>
            <person name="Zhang D."/>
            <person name="Wang J.Y."/>
            <person name="Li Y.F."/>
            <person name="Zhong Z.M."/>
            <person name="Liu X."/>
            <person name="Yu X."/>
            <person name="Liu D.K."/>
            <person name="Tu X.D."/>
            <person name="Liu B."/>
            <person name="Hao Y."/>
            <person name="Liao X.Y."/>
            <person name="Jiang Y.T."/>
            <person name="Sun W.H."/>
            <person name="Chen J."/>
            <person name="Chen Y.Q."/>
            <person name="Ai Y."/>
            <person name="Zhai J.W."/>
            <person name="Wu S.S."/>
            <person name="Zhou Z."/>
            <person name="Hsiao Y.Y."/>
            <person name="Wu W.L."/>
            <person name="Chen Y.Y."/>
            <person name="Lin Y.F."/>
            <person name="Hsu J.L."/>
            <person name="Li C.Y."/>
            <person name="Wang Z.W."/>
            <person name="Zhao X."/>
            <person name="Zhong W.Y."/>
            <person name="Ma X.K."/>
            <person name="Ma L."/>
            <person name="Huang J."/>
            <person name="Chen G.Z."/>
            <person name="Huang M.Z."/>
            <person name="Huang L."/>
            <person name="Peng D.H."/>
            <person name="Luo Y.B."/>
            <person name="Zou S.Q."/>
            <person name="Chen S.P."/>
            <person name="Lan S."/>
            <person name="Tsai W.C."/>
            <person name="Van de Peer Y."/>
            <person name="Liu Z.J."/>
        </authorList>
    </citation>
    <scope>NUCLEOTIDE SEQUENCE [LARGE SCALE GENOMIC DNA]</scope>
    <source>
        <strain evidence="2">Lor288</strain>
    </source>
</reference>
<name>A0ABR2MSV5_9ASPA</name>
<keyword evidence="3" id="KW-1185">Reference proteome</keyword>
<evidence type="ECO:0000313" key="3">
    <source>
        <dbReference type="Proteomes" id="UP001412067"/>
    </source>
</evidence>
<sequence>MDALKAEIFQMFMNREGHLQSLELIDTIQRLGVAYHFEMEISEALQSIYESNYDYHDLYARAVGGCGSPATSRHGFASMLADESRVAGGWRACNHGRRYF</sequence>
<dbReference type="InterPro" id="IPR008930">
    <property type="entry name" value="Terpenoid_cyclase/PrenylTrfase"/>
</dbReference>
<dbReference type="Pfam" id="PF01397">
    <property type="entry name" value="Terpene_synth"/>
    <property type="match status" value="1"/>
</dbReference>
<protein>
    <recommendedName>
        <fullName evidence="1">Terpene synthase N-terminal domain-containing protein</fullName>
    </recommendedName>
</protein>
<dbReference type="InterPro" id="IPR036965">
    <property type="entry name" value="Terpene_synth_N_sf"/>
</dbReference>
<organism evidence="2 3">
    <name type="scientific">Platanthera guangdongensis</name>
    <dbReference type="NCBI Taxonomy" id="2320717"/>
    <lineage>
        <taxon>Eukaryota</taxon>
        <taxon>Viridiplantae</taxon>
        <taxon>Streptophyta</taxon>
        <taxon>Embryophyta</taxon>
        <taxon>Tracheophyta</taxon>
        <taxon>Spermatophyta</taxon>
        <taxon>Magnoliopsida</taxon>
        <taxon>Liliopsida</taxon>
        <taxon>Asparagales</taxon>
        <taxon>Orchidaceae</taxon>
        <taxon>Orchidoideae</taxon>
        <taxon>Orchideae</taxon>
        <taxon>Orchidinae</taxon>
        <taxon>Platanthera</taxon>
    </lineage>
</organism>
<comment type="caution">
    <text evidence="2">The sequence shown here is derived from an EMBL/GenBank/DDBJ whole genome shotgun (WGS) entry which is preliminary data.</text>
</comment>
<dbReference type="Proteomes" id="UP001412067">
    <property type="component" value="Unassembled WGS sequence"/>
</dbReference>